<accession>A0A5C6D3E8</accession>
<comment type="caution">
    <text evidence="1">The sequence shown here is derived from an EMBL/GenBank/DDBJ whole genome shotgun (WGS) entry which is preliminary data.</text>
</comment>
<evidence type="ECO:0000313" key="1">
    <source>
        <dbReference type="EMBL" id="TWU30187.1"/>
    </source>
</evidence>
<dbReference type="EMBL" id="SJPS01000001">
    <property type="protein sequence ID" value="TWU30187.1"/>
    <property type="molecule type" value="Genomic_DNA"/>
</dbReference>
<sequence length="56" mass="6311">MRGRETPSLPEQTVLTMPKQEAADTVKHVKSRPCAAAHELRRKLFNGSTHERGSRI</sequence>
<evidence type="ECO:0000313" key="2">
    <source>
        <dbReference type="Proteomes" id="UP000318437"/>
    </source>
</evidence>
<protein>
    <submittedName>
        <fullName evidence="1">Uncharacterized protein</fullName>
    </submittedName>
</protein>
<keyword evidence="2" id="KW-1185">Reference proteome</keyword>
<proteinExistence type="predicted"/>
<name>A0A5C6D3E8_9BACT</name>
<gene>
    <name evidence="1" type="ORF">Pla144_09730</name>
</gene>
<organism evidence="1 2">
    <name type="scientific">Bythopirellula polymerisocia</name>
    <dbReference type="NCBI Taxonomy" id="2528003"/>
    <lineage>
        <taxon>Bacteria</taxon>
        <taxon>Pseudomonadati</taxon>
        <taxon>Planctomycetota</taxon>
        <taxon>Planctomycetia</taxon>
        <taxon>Pirellulales</taxon>
        <taxon>Lacipirellulaceae</taxon>
        <taxon>Bythopirellula</taxon>
    </lineage>
</organism>
<dbReference type="AlphaFoldDB" id="A0A5C6D3E8"/>
<reference evidence="1 2" key="1">
    <citation type="submission" date="2019-02" db="EMBL/GenBank/DDBJ databases">
        <title>Deep-cultivation of Planctomycetes and their phenomic and genomic characterization uncovers novel biology.</title>
        <authorList>
            <person name="Wiegand S."/>
            <person name="Jogler M."/>
            <person name="Boedeker C."/>
            <person name="Pinto D."/>
            <person name="Vollmers J."/>
            <person name="Rivas-Marin E."/>
            <person name="Kohn T."/>
            <person name="Peeters S.H."/>
            <person name="Heuer A."/>
            <person name="Rast P."/>
            <person name="Oberbeckmann S."/>
            <person name="Bunk B."/>
            <person name="Jeske O."/>
            <person name="Meyerdierks A."/>
            <person name="Storesund J.E."/>
            <person name="Kallscheuer N."/>
            <person name="Luecker S."/>
            <person name="Lage O.M."/>
            <person name="Pohl T."/>
            <person name="Merkel B.J."/>
            <person name="Hornburger P."/>
            <person name="Mueller R.-W."/>
            <person name="Bruemmer F."/>
            <person name="Labrenz M."/>
            <person name="Spormann A.M."/>
            <person name="Op Den Camp H."/>
            <person name="Overmann J."/>
            <person name="Amann R."/>
            <person name="Jetten M.S.M."/>
            <person name="Mascher T."/>
            <person name="Medema M.H."/>
            <person name="Devos D.P."/>
            <person name="Kaster A.-K."/>
            <person name="Ovreas L."/>
            <person name="Rohde M."/>
            <person name="Galperin M.Y."/>
            <person name="Jogler C."/>
        </authorList>
    </citation>
    <scope>NUCLEOTIDE SEQUENCE [LARGE SCALE GENOMIC DNA]</scope>
    <source>
        <strain evidence="1 2">Pla144</strain>
    </source>
</reference>
<dbReference type="Proteomes" id="UP000318437">
    <property type="component" value="Unassembled WGS sequence"/>
</dbReference>